<proteinExistence type="predicted"/>
<dbReference type="Gene3D" id="3.40.630.10">
    <property type="entry name" value="Zn peptidases"/>
    <property type="match status" value="1"/>
</dbReference>
<evidence type="ECO:0000313" key="2">
    <source>
        <dbReference type="EMBL" id="GAH62578.1"/>
    </source>
</evidence>
<dbReference type="AlphaFoldDB" id="X1IYG3"/>
<gene>
    <name evidence="2" type="ORF">S03H2_49998</name>
</gene>
<dbReference type="EMBL" id="BARU01031628">
    <property type="protein sequence ID" value="GAH62578.1"/>
    <property type="molecule type" value="Genomic_DNA"/>
</dbReference>
<dbReference type="InterPro" id="IPR032589">
    <property type="entry name" value="DUF4910"/>
</dbReference>
<comment type="caution">
    <text evidence="2">The sequence shown here is derived from an EMBL/GenBank/DDBJ whole genome shotgun (WGS) entry which is preliminary data.</text>
</comment>
<dbReference type="SUPFAM" id="SSF53187">
    <property type="entry name" value="Zn-dependent exopeptidases"/>
    <property type="match status" value="1"/>
</dbReference>
<protein>
    <recommendedName>
        <fullName evidence="1">DUF4910 domain-containing protein</fullName>
    </recommendedName>
</protein>
<accession>X1IYG3</accession>
<name>X1IYG3_9ZZZZ</name>
<feature type="non-terminal residue" evidence="2">
    <location>
        <position position="1"/>
    </location>
</feature>
<feature type="domain" description="DUF4910" evidence="1">
    <location>
        <begin position="157"/>
        <end position="261"/>
    </location>
</feature>
<dbReference type="Pfam" id="PF16254">
    <property type="entry name" value="DUF4910"/>
    <property type="match status" value="1"/>
</dbReference>
<organism evidence="2">
    <name type="scientific">marine sediment metagenome</name>
    <dbReference type="NCBI Taxonomy" id="412755"/>
    <lineage>
        <taxon>unclassified sequences</taxon>
        <taxon>metagenomes</taxon>
        <taxon>ecological metagenomes</taxon>
    </lineage>
</organism>
<sequence>SSFFWSDHLFKEWSCEDAELRLIEPEEEAQPLALWSETKLSLIERCHPTPKEGVEAYVIVLEKGEEVSDYKNVDVRGKVILTNGDVARVHELAVERYGAIGIIFDGMSLNPPIRREGDLDDALQRGRSGGWTGDEKPCFGFVVTPRKGRWLRQLVEKNRKKKKPVKVFARVDSRFYEGTIENAVAKIPGETDEDITIVAHICHPQGYANDNASGCGAAMEAARALQRLISRGELARPKRTIRITLVPEMGGSFAWLHENEER</sequence>
<evidence type="ECO:0000259" key="1">
    <source>
        <dbReference type="Pfam" id="PF16254"/>
    </source>
</evidence>
<reference evidence="2" key="1">
    <citation type="journal article" date="2014" name="Front. Microbiol.">
        <title>High frequency of phylogenetically diverse reductive dehalogenase-homologous genes in deep subseafloor sedimentary metagenomes.</title>
        <authorList>
            <person name="Kawai M."/>
            <person name="Futagami T."/>
            <person name="Toyoda A."/>
            <person name="Takaki Y."/>
            <person name="Nishi S."/>
            <person name="Hori S."/>
            <person name="Arai W."/>
            <person name="Tsubouchi T."/>
            <person name="Morono Y."/>
            <person name="Uchiyama I."/>
            <person name="Ito T."/>
            <person name="Fujiyama A."/>
            <person name="Inagaki F."/>
            <person name="Takami H."/>
        </authorList>
    </citation>
    <scope>NUCLEOTIDE SEQUENCE</scope>
    <source>
        <strain evidence="2">Expedition CK06-06</strain>
    </source>
</reference>
<feature type="non-terminal residue" evidence="2">
    <location>
        <position position="262"/>
    </location>
</feature>